<dbReference type="OrthoDB" id="5622169at2"/>
<keyword evidence="3" id="KW-0010">Activator</keyword>
<dbReference type="GO" id="GO:0003700">
    <property type="term" value="F:DNA-binding transcription factor activity"/>
    <property type="evidence" value="ECO:0007669"/>
    <property type="project" value="InterPro"/>
</dbReference>
<evidence type="ECO:0000259" key="6">
    <source>
        <dbReference type="PROSITE" id="PS01124"/>
    </source>
</evidence>
<dbReference type="PANTHER" id="PTHR46796:SF6">
    <property type="entry name" value="ARAC SUBFAMILY"/>
    <property type="match status" value="1"/>
</dbReference>
<evidence type="ECO:0000256" key="2">
    <source>
        <dbReference type="ARBA" id="ARBA00023125"/>
    </source>
</evidence>
<name>A0A1H2WVN8_9GAMM</name>
<dbReference type="STRING" id="488533.SAMN04487960_104278"/>
<dbReference type="Proteomes" id="UP000199675">
    <property type="component" value="Unassembled WGS sequence"/>
</dbReference>
<dbReference type="PRINTS" id="PR00032">
    <property type="entry name" value="HTHARAC"/>
</dbReference>
<comment type="function">
    <text evidence="5">Regulatory protein of the TOL plasmid xyl operons. XylS activates the xylXYZLTEGFJQKIH operon required for the degradation of toluene, m-xylene and p-xylene.</text>
</comment>
<gene>
    <name evidence="7" type="ORF">SAMN04487960_104278</name>
</gene>
<dbReference type="GO" id="GO:0043565">
    <property type="term" value="F:sequence-specific DNA binding"/>
    <property type="evidence" value="ECO:0007669"/>
    <property type="project" value="InterPro"/>
</dbReference>
<feature type="domain" description="HTH araC/xylS-type" evidence="6">
    <location>
        <begin position="200"/>
        <end position="298"/>
    </location>
</feature>
<dbReference type="Gene3D" id="1.10.10.60">
    <property type="entry name" value="Homeodomain-like"/>
    <property type="match status" value="2"/>
</dbReference>
<dbReference type="InterPro" id="IPR018060">
    <property type="entry name" value="HTH_AraC"/>
</dbReference>
<accession>A0A1H2WVN8</accession>
<dbReference type="InterPro" id="IPR009057">
    <property type="entry name" value="Homeodomain-like_sf"/>
</dbReference>
<dbReference type="Pfam" id="PF12833">
    <property type="entry name" value="HTH_18"/>
    <property type="match status" value="1"/>
</dbReference>
<evidence type="ECO:0000256" key="5">
    <source>
        <dbReference type="ARBA" id="ARBA00037345"/>
    </source>
</evidence>
<reference evidence="7 8" key="1">
    <citation type="submission" date="2016-10" db="EMBL/GenBank/DDBJ databases">
        <authorList>
            <person name="de Groot N.N."/>
        </authorList>
    </citation>
    <scope>NUCLEOTIDE SEQUENCE [LARGE SCALE GENOMIC DNA]</scope>
    <source>
        <strain evidence="7 8">CGMCC 1.7059</strain>
    </source>
</reference>
<sequence length="303" mass="34054">MTTNARSPQPESQRHDIADTLRAAGVAPRRVLELGQGRALAHWQNRKGLIHYERPSHHALSIYTQRGDKASRLVNGQAVSHGFPGAACLFPAGSRSSWLIDGPFEFFHLYFSDRDIARCAAETWDCEPEQVRLNELYHGNDPILAQSGQLLAQSDWQAAGQTLAMDHLSQWLLVQIVSQHSTVQQAAPEVTGQLSRRYRRLLEERIDGHLDQPLTLAGMAAWVNLSPYHFARLFRATFGCAPYQYVQEQRLIRAKAQLRHPANKITAIALACGFNDSSQFSRAFRKRYGLTPTAYREQAGIRG</sequence>
<evidence type="ECO:0000256" key="1">
    <source>
        <dbReference type="ARBA" id="ARBA00023015"/>
    </source>
</evidence>
<dbReference type="RefSeq" id="WP_091812516.1">
    <property type="nucleotide sequence ID" value="NZ_FNNE01000004.1"/>
</dbReference>
<organism evidence="7 8">
    <name type="scientific">Marinobacter mobilis</name>
    <dbReference type="NCBI Taxonomy" id="488533"/>
    <lineage>
        <taxon>Bacteria</taxon>
        <taxon>Pseudomonadati</taxon>
        <taxon>Pseudomonadota</taxon>
        <taxon>Gammaproteobacteria</taxon>
        <taxon>Pseudomonadales</taxon>
        <taxon>Marinobacteraceae</taxon>
        <taxon>Marinobacter</taxon>
    </lineage>
</organism>
<dbReference type="GO" id="GO:0009893">
    <property type="term" value="P:positive regulation of metabolic process"/>
    <property type="evidence" value="ECO:0007669"/>
    <property type="project" value="UniProtKB-ARBA"/>
</dbReference>
<keyword evidence="8" id="KW-1185">Reference proteome</keyword>
<dbReference type="PROSITE" id="PS00041">
    <property type="entry name" value="HTH_ARAC_FAMILY_1"/>
    <property type="match status" value="1"/>
</dbReference>
<evidence type="ECO:0000313" key="7">
    <source>
        <dbReference type="EMBL" id="SDW84049.1"/>
    </source>
</evidence>
<dbReference type="InterPro" id="IPR050204">
    <property type="entry name" value="AraC_XylS_family_regulators"/>
</dbReference>
<dbReference type="PROSITE" id="PS01124">
    <property type="entry name" value="HTH_ARAC_FAMILY_2"/>
    <property type="match status" value="1"/>
</dbReference>
<dbReference type="SUPFAM" id="SSF46689">
    <property type="entry name" value="Homeodomain-like"/>
    <property type="match status" value="2"/>
</dbReference>
<keyword evidence="1" id="KW-0805">Transcription regulation</keyword>
<keyword evidence="4" id="KW-0804">Transcription</keyword>
<dbReference type="InterPro" id="IPR018062">
    <property type="entry name" value="HTH_AraC-typ_CS"/>
</dbReference>
<dbReference type="PANTHER" id="PTHR46796">
    <property type="entry name" value="HTH-TYPE TRANSCRIPTIONAL ACTIVATOR RHAS-RELATED"/>
    <property type="match status" value="1"/>
</dbReference>
<proteinExistence type="predicted"/>
<keyword evidence="2" id="KW-0238">DNA-binding</keyword>
<protein>
    <submittedName>
        <fullName evidence="7">AraC family transcriptional regulator</fullName>
    </submittedName>
</protein>
<dbReference type="AlphaFoldDB" id="A0A1H2WVN8"/>
<evidence type="ECO:0000256" key="3">
    <source>
        <dbReference type="ARBA" id="ARBA00023159"/>
    </source>
</evidence>
<dbReference type="EMBL" id="FNNE01000004">
    <property type="protein sequence ID" value="SDW84049.1"/>
    <property type="molecule type" value="Genomic_DNA"/>
</dbReference>
<evidence type="ECO:0000256" key="4">
    <source>
        <dbReference type="ARBA" id="ARBA00023163"/>
    </source>
</evidence>
<dbReference type="SMART" id="SM00342">
    <property type="entry name" value="HTH_ARAC"/>
    <property type="match status" value="1"/>
</dbReference>
<evidence type="ECO:0000313" key="8">
    <source>
        <dbReference type="Proteomes" id="UP000199675"/>
    </source>
</evidence>
<dbReference type="InterPro" id="IPR020449">
    <property type="entry name" value="Tscrpt_reg_AraC-type_HTH"/>
</dbReference>